<dbReference type="PROSITE" id="PS50088">
    <property type="entry name" value="ANK_REPEAT"/>
    <property type="match status" value="2"/>
</dbReference>
<feature type="transmembrane region" description="Helical" evidence="20">
    <location>
        <begin position="496"/>
        <end position="514"/>
    </location>
</feature>
<evidence type="ECO:0000256" key="10">
    <source>
        <dbReference type="ARBA" id="ARBA00022837"/>
    </source>
</evidence>
<feature type="repeat" description="ANK" evidence="18">
    <location>
        <begin position="159"/>
        <end position="191"/>
    </location>
</feature>
<evidence type="ECO:0000256" key="20">
    <source>
        <dbReference type="SAM" id="Phobius"/>
    </source>
</evidence>
<feature type="region of interest" description="Disordered" evidence="19">
    <location>
        <begin position="683"/>
        <end position="757"/>
    </location>
</feature>
<evidence type="ECO:0000259" key="21">
    <source>
        <dbReference type="Pfam" id="PF00520"/>
    </source>
</evidence>
<dbReference type="InterPro" id="IPR008344">
    <property type="entry name" value="TRPV5/TRPV6"/>
</dbReference>
<keyword evidence="3" id="KW-1003">Cell membrane</keyword>
<keyword evidence="4" id="KW-0597">Phosphoprotein</keyword>
<keyword evidence="13 18" id="KW-0040">ANK repeat</keyword>
<evidence type="ECO:0000256" key="14">
    <source>
        <dbReference type="ARBA" id="ARBA00023065"/>
    </source>
</evidence>
<keyword evidence="22" id="KW-0675">Receptor</keyword>
<dbReference type="Proteomes" id="UP000034805">
    <property type="component" value="Unassembled WGS sequence"/>
</dbReference>
<feature type="compositionally biased region" description="Acidic residues" evidence="19">
    <location>
        <begin position="683"/>
        <end position="695"/>
    </location>
</feature>
<keyword evidence="11" id="KW-0112">Calmodulin-binding</keyword>
<feature type="repeat" description="ANK" evidence="18">
    <location>
        <begin position="206"/>
        <end position="238"/>
    </location>
</feature>
<dbReference type="GO" id="GO:0005886">
    <property type="term" value="C:plasma membrane"/>
    <property type="evidence" value="ECO:0007669"/>
    <property type="project" value="UniProtKB-SubCell"/>
</dbReference>
<dbReference type="EMBL" id="JARO02005039">
    <property type="protein sequence ID" value="KPP67453.1"/>
    <property type="molecule type" value="Genomic_DNA"/>
</dbReference>
<dbReference type="PANTHER" id="PTHR10582">
    <property type="entry name" value="TRANSIENT RECEPTOR POTENTIAL ION CHANNEL PROTEIN"/>
    <property type="match status" value="1"/>
</dbReference>
<dbReference type="PANTHER" id="PTHR10582:SF25">
    <property type="entry name" value="TRANSIENT RECEPTOR POTENTIAL CATION CHANNEL SUBFAMILY V MEMBER 6"/>
    <property type="match status" value="1"/>
</dbReference>
<keyword evidence="10" id="KW-0106">Calcium</keyword>
<dbReference type="InterPro" id="IPR024862">
    <property type="entry name" value="TRPV"/>
</dbReference>
<evidence type="ECO:0000256" key="11">
    <source>
        <dbReference type="ARBA" id="ARBA00022860"/>
    </source>
</evidence>
<dbReference type="Gene3D" id="1.25.40.20">
    <property type="entry name" value="Ankyrin repeat-containing domain"/>
    <property type="match status" value="1"/>
</dbReference>
<accession>A0A0P7U0B2</accession>
<keyword evidence="8" id="KW-0479">Metal-binding</keyword>
<comment type="subcellular location">
    <subcellularLocation>
        <location evidence="1">Cell membrane</location>
        <topology evidence="1">Multi-pass membrane protein</topology>
    </subcellularLocation>
</comment>
<dbReference type="STRING" id="113540.ENSSFOP00015003021"/>
<keyword evidence="5" id="KW-0109">Calcium transport</keyword>
<comment type="caution">
    <text evidence="22">The sequence shown here is derived from an EMBL/GenBank/DDBJ whole genome shotgun (WGS) entry which is preliminary data.</text>
</comment>
<evidence type="ECO:0000256" key="15">
    <source>
        <dbReference type="ARBA" id="ARBA00023136"/>
    </source>
</evidence>
<protein>
    <submittedName>
        <fullName evidence="22">Transient receptor potential cation channel subfamily V member 6-like</fullName>
    </submittedName>
</protein>
<evidence type="ECO:0000256" key="7">
    <source>
        <dbReference type="ARBA" id="ARBA00022692"/>
    </source>
</evidence>
<keyword evidence="7 20" id="KW-0812">Transmembrane</keyword>
<dbReference type="SUPFAM" id="SSF48403">
    <property type="entry name" value="Ankyrin repeat"/>
    <property type="match status" value="1"/>
</dbReference>
<evidence type="ECO:0000256" key="1">
    <source>
        <dbReference type="ARBA" id="ARBA00004651"/>
    </source>
</evidence>
<sequence>HDLSLRHNRAGHLVLFSSRAEGGLANGDAHVSVFAPTNYRIVKRVSWEFALETMGPPLFRAAPGEISHWWSQLKFRFENKKGWNEMLDETFLLRNKRINDIPFFFAAEENDVGSLRKLLKCPSTDIFQRVQNDNLEAAIALMDGAPELINETMTSDLFQGLSPLHIAVMNQNVNLVRELIDRGAHVDTPRVTGLYFQKRRGGLLYYGEHTLSFACCVGNQEIISMLIDAGANIRAQDSLGNTILHILVLQPDKDMACETMEMLLAKDAEAERDIPLDLIPNYRGLTLFKLAAKEGNLEVFQSLVNRRRVVQWSMGPLSSNLYDLTEIDSWADDQSVLECIVTSRKNEARNLLQVTPVRQLISLKWNLYGKHYFRFLLLVYLLYIVSFTLCCVYRPVKDAPENYTAIISDRTIRVQKTLEESYLMYEDNVRLAGEIISVLGAILILLLEIPDILRVGAKPYFGQSALGGPFHIILITYACLVVMLCVLRLSSLPGEMVLMAISLMLGWCNVLYFARGFEKLGPYVIMIQKNILGDLLKFIWLIVIVVFGFASALWMFYMTQEVDSLPPYRSFPITLFTQFELTLGQVDLPVDHTLTISPVVHVLHCIFSLVSNLLLLNMLTAIMSETHSTVDGVREELWMTQVVATILMLERRLPRCLWPRLGMCGSQYGLGDRWYLRVEDYNESGDTSEDEEDNSDMTGKGKREKSDERKRKGETNMNRGLEEEKNERGQGKASETSFVRPLQRSMSTPSRKSQQAWHVIDVRAQDLEAEKESQL</sequence>
<evidence type="ECO:0000256" key="4">
    <source>
        <dbReference type="ARBA" id="ARBA00022553"/>
    </source>
</evidence>
<evidence type="ECO:0000256" key="19">
    <source>
        <dbReference type="SAM" id="MobiDB-lite"/>
    </source>
</evidence>
<dbReference type="PRINTS" id="PR01765">
    <property type="entry name" value="ECACCHANNEL"/>
</dbReference>
<evidence type="ECO:0000256" key="2">
    <source>
        <dbReference type="ARBA" id="ARBA00022448"/>
    </source>
</evidence>
<keyword evidence="12 20" id="KW-1133">Transmembrane helix</keyword>
<gene>
    <name evidence="22" type="ORF">Z043_113956</name>
</gene>
<feature type="transmembrane region" description="Helical" evidence="20">
    <location>
        <begin position="599"/>
        <end position="619"/>
    </location>
</feature>
<feature type="compositionally biased region" description="Polar residues" evidence="19">
    <location>
        <begin position="744"/>
        <end position="756"/>
    </location>
</feature>
<dbReference type="SMART" id="SM00248">
    <property type="entry name" value="ANK"/>
    <property type="match status" value="5"/>
</dbReference>
<dbReference type="GO" id="GO:0005262">
    <property type="term" value="F:calcium channel activity"/>
    <property type="evidence" value="ECO:0007669"/>
    <property type="project" value="UniProtKB-KW"/>
</dbReference>
<feature type="transmembrane region" description="Helical" evidence="20">
    <location>
        <begin position="470"/>
        <end position="490"/>
    </location>
</feature>
<evidence type="ECO:0000256" key="17">
    <source>
        <dbReference type="ARBA" id="ARBA00036634"/>
    </source>
</evidence>
<dbReference type="FunFam" id="1.25.40.20:FF:000270">
    <property type="entry name" value="Transient receptor potential cation channel subfamily V member 6"/>
    <property type="match status" value="1"/>
</dbReference>
<dbReference type="Pfam" id="PF12796">
    <property type="entry name" value="Ank_2"/>
    <property type="match status" value="1"/>
</dbReference>
<evidence type="ECO:0000256" key="18">
    <source>
        <dbReference type="PROSITE-ProRule" id="PRU00023"/>
    </source>
</evidence>
<evidence type="ECO:0000256" key="13">
    <source>
        <dbReference type="ARBA" id="ARBA00023043"/>
    </source>
</evidence>
<keyword evidence="14" id="KW-0406">Ion transport</keyword>
<evidence type="ECO:0000313" key="23">
    <source>
        <dbReference type="Proteomes" id="UP000034805"/>
    </source>
</evidence>
<dbReference type="InterPro" id="IPR036770">
    <property type="entry name" value="Ankyrin_rpt-contain_sf"/>
</dbReference>
<feature type="transmembrane region" description="Helical" evidence="20">
    <location>
        <begin position="431"/>
        <end position="449"/>
    </location>
</feature>
<dbReference type="PROSITE" id="PS50297">
    <property type="entry name" value="ANK_REP_REGION"/>
    <property type="match status" value="2"/>
</dbReference>
<keyword evidence="6" id="KW-0107">Calcium channel</keyword>
<keyword evidence="16" id="KW-0407">Ion channel</keyword>
<evidence type="ECO:0000256" key="9">
    <source>
        <dbReference type="ARBA" id="ARBA00022737"/>
    </source>
</evidence>
<feature type="non-terminal residue" evidence="22">
    <location>
        <position position="1"/>
    </location>
</feature>
<keyword evidence="2" id="KW-0813">Transport</keyword>
<dbReference type="Pfam" id="PF00520">
    <property type="entry name" value="Ion_trans"/>
    <property type="match status" value="1"/>
</dbReference>
<dbReference type="GO" id="GO:0098703">
    <property type="term" value="P:calcium ion import across plasma membrane"/>
    <property type="evidence" value="ECO:0007669"/>
    <property type="project" value="TreeGrafter"/>
</dbReference>
<evidence type="ECO:0000256" key="12">
    <source>
        <dbReference type="ARBA" id="ARBA00022989"/>
    </source>
</evidence>
<dbReference type="InterPro" id="IPR002110">
    <property type="entry name" value="Ankyrin_rpt"/>
</dbReference>
<evidence type="ECO:0000313" key="22">
    <source>
        <dbReference type="EMBL" id="KPP67453.1"/>
    </source>
</evidence>
<evidence type="ECO:0000256" key="6">
    <source>
        <dbReference type="ARBA" id="ARBA00022673"/>
    </source>
</evidence>
<dbReference type="GO" id="GO:0046872">
    <property type="term" value="F:metal ion binding"/>
    <property type="evidence" value="ECO:0007669"/>
    <property type="project" value="UniProtKB-KW"/>
</dbReference>
<reference evidence="22 23" key="1">
    <citation type="submission" date="2015-08" db="EMBL/GenBank/DDBJ databases">
        <title>The genome of the Asian arowana (Scleropages formosus).</title>
        <authorList>
            <person name="Tan M.H."/>
            <person name="Gan H.M."/>
            <person name="Croft L.J."/>
            <person name="Austin C.M."/>
        </authorList>
    </citation>
    <scope>NUCLEOTIDE SEQUENCE [LARGE SCALE GENOMIC DNA]</scope>
    <source>
        <strain evidence="22">Aro1</strain>
    </source>
</reference>
<feature type="transmembrane region" description="Helical" evidence="20">
    <location>
        <begin position="535"/>
        <end position="557"/>
    </location>
</feature>
<evidence type="ECO:0000256" key="16">
    <source>
        <dbReference type="ARBA" id="ARBA00023303"/>
    </source>
</evidence>
<dbReference type="GO" id="GO:0005516">
    <property type="term" value="F:calmodulin binding"/>
    <property type="evidence" value="ECO:0007669"/>
    <property type="project" value="UniProtKB-KW"/>
</dbReference>
<keyword evidence="15 20" id="KW-0472">Membrane</keyword>
<proteinExistence type="predicted"/>
<evidence type="ECO:0000256" key="5">
    <source>
        <dbReference type="ARBA" id="ARBA00022568"/>
    </source>
</evidence>
<feature type="domain" description="Ion transport" evidence="21">
    <location>
        <begin position="469"/>
        <end position="629"/>
    </location>
</feature>
<evidence type="ECO:0000256" key="3">
    <source>
        <dbReference type="ARBA" id="ARBA00022475"/>
    </source>
</evidence>
<dbReference type="InterPro" id="IPR005821">
    <property type="entry name" value="Ion_trans_dom"/>
</dbReference>
<evidence type="ECO:0000256" key="8">
    <source>
        <dbReference type="ARBA" id="ARBA00022723"/>
    </source>
</evidence>
<dbReference type="AlphaFoldDB" id="A0A0P7U0B2"/>
<keyword evidence="9" id="KW-0677">Repeat</keyword>
<dbReference type="CDD" id="cd22192">
    <property type="entry name" value="TRPV5-6"/>
    <property type="match status" value="1"/>
</dbReference>
<feature type="compositionally biased region" description="Basic and acidic residues" evidence="19">
    <location>
        <begin position="699"/>
        <end position="730"/>
    </location>
</feature>
<feature type="transmembrane region" description="Helical" evidence="20">
    <location>
        <begin position="372"/>
        <end position="396"/>
    </location>
</feature>
<name>A0A0P7U0B2_SCLFO</name>
<organism evidence="22 23">
    <name type="scientific">Scleropages formosus</name>
    <name type="common">Asian bonytongue</name>
    <name type="synonym">Osteoglossum formosum</name>
    <dbReference type="NCBI Taxonomy" id="113540"/>
    <lineage>
        <taxon>Eukaryota</taxon>
        <taxon>Metazoa</taxon>
        <taxon>Chordata</taxon>
        <taxon>Craniata</taxon>
        <taxon>Vertebrata</taxon>
        <taxon>Euteleostomi</taxon>
        <taxon>Actinopterygii</taxon>
        <taxon>Neopterygii</taxon>
        <taxon>Teleostei</taxon>
        <taxon>Osteoglossocephala</taxon>
        <taxon>Osteoglossomorpha</taxon>
        <taxon>Osteoglossiformes</taxon>
        <taxon>Osteoglossidae</taxon>
        <taxon>Scleropages</taxon>
    </lineage>
</organism>
<comment type="catalytic activity">
    <reaction evidence="17">
        <text>Ca(2+)(in) = Ca(2+)(out)</text>
        <dbReference type="Rhea" id="RHEA:29671"/>
        <dbReference type="ChEBI" id="CHEBI:29108"/>
    </reaction>
</comment>